<sequence length="165" mass="17546">MIVEQERRPDGAPSRGSMERQDDNPAAAAPLALVVDDEALLALEMEDLLAGAGFATLIACSEAAARAVPAAALSVAVVNLRLNGELLGHGIIRSLRRLRPDLPIVVVTGYDSDAPQADLRGLGWPTVRLQKPQHGEYLVGAVRDVMAQAKCGARPRGGRRQVDRV</sequence>
<dbReference type="EMBL" id="SMSJ01000005">
    <property type="protein sequence ID" value="TDH63365.1"/>
    <property type="molecule type" value="Genomic_DNA"/>
</dbReference>
<evidence type="ECO:0000313" key="5">
    <source>
        <dbReference type="Proteomes" id="UP000295096"/>
    </source>
</evidence>
<evidence type="ECO:0000313" key="4">
    <source>
        <dbReference type="EMBL" id="TDH63365.1"/>
    </source>
</evidence>
<gene>
    <name evidence="4" type="ORF">E2C06_05860</name>
</gene>
<dbReference type="InterPro" id="IPR001789">
    <property type="entry name" value="Sig_transdc_resp-reg_receiver"/>
</dbReference>
<dbReference type="Gene3D" id="3.40.50.2300">
    <property type="match status" value="1"/>
</dbReference>
<name>A0A4V3AAI1_9PROT</name>
<proteinExistence type="predicted"/>
<dbReference type="InterPro" id="IPR011006">
    <property type="entry name" value="CheY-like_superfamily"/>
</dbReference>
<dbReference type="Proteomes" id="UP000295096">
    <property type="component" value="Unassembled WGS sequence"/>
</dbReference>
<keyword evidence="5" id="KW-1185">Reference proteome</keyword>
<dbReference type="OrthoDB" id="7272914at2"/>
<dbReference type="AlphaFoldDB" id="A0A4V3AAI1"/>
<protein>
    <submittedName>
        <fullName evidence="4">Response regulator</fullName>
    </submittedName>
</protein>
<comment type="caution">
    <text evidence="1">Lacks conserved residue(s) required for the propagation of feature annotation.</text>
</comment>
<accession>A0A4V3AAI1</accession>
<comment type="caution">
    <text evidence="4">The sequence shown here is derived from an EMBL/GenBank/DDBJ whole genome shotgun (WGS) entry which is preliminary data.</text>
</comment>
<feature type="domain" description="Response regulatory" evidence="3">
    <location>
        <begin position="31"/>
        <end position="146"/>
    </location>
</feature>
<feature type="compositionally biased region" description="Basic and acidic residues" evidence="2">
    <location>
        <begin position="1"/>
        <end position="10"/>
    </location>
</feature>
<evidence type="ECO:0000256" key="1">
    <source>
        <dbReference type="PROSITE-ProRule" id="PRU00169"/>
    </source>
</evidence>
<evidence type="ECO:0000256" key="2">
    <source>
        <dbReference type="SAM" id="MobiDB-lite"/>
    </source>
</evidence>
<evidence type="ECO:0000259" key="3">
    <source>
        <dbReference type="PROSITE" id="PS50110"/>
    </source>
</evidence>
<reference evidence="4 5" key="1">
    <citation type="journal article" date="2016" name="J. Microbiol.">
        <title>Dankookia rubra gen. nov., sp. nov., an alphaproteobacterium isolated from sediment of a shallow stream.</title>
        <authorList>
            <person name="Kim W.H."/>
            <person name="Kim D.H."/>
            <person name="Kang K."/>
            <person name="Ahn T.Y."/>
        </authorList>
    </citation>
    <scope>NUCLEOTIDE SEQUENCE [LARGE SCALE GENOMIC DNA]</scope>
    <source>
        <strain evidence="4 5">JCM30602</strain>
    </source>
</reference>
<feature type="region of interest" description="Disordered" evidence="2">
    <location>
        <begin position="1"/>
        <end position="23"/>
    </location>
</feature>
<dbReference type="Pfam" id="PF00072">
    <property type="entry name" value="Response_reg"/>
    <property type="match status" value="1"/>
</dbReference>
<dbReference type="PROSITE" id="PS50110">
    <property type="entry name" value="RESPONSE_REGULATORY"/>
    <property type="match status" value="1"/>
</dbReference>
<dbReference type="SUPFAM" id="SSF52172">
    <property type="entry name" value="CheY-like"/>
    <property type="match status" value="1"/>
</dbReference>
<dbReference type="GO" id="GO:0000160">
    <property type="term" value="P:phosphorelay signal transduction system"/>
    <property type="evidence" value="ECO:0007669"/>
    <property type="project" value="InterPro"/>
</dbReference>
<organism evidence="4 5">
    <name type="scientific">Dankookia rubra</name>
    <dbReference type="NCBI Taxonomy" id="1442381"/>
    <lineage>
        <taxon>Bacteria</taxon>
        <taxon>Pseudomonadati</taxon>
        <taxon>Pseudomonadota</taxon>
        <taxon>Alphaproteobacteria</taxon>
        <taxon>Acetobacterales</taxon>
        <taxon>Roseomonadaceae</taxon>
        <taxon>Dankookia</taxon>
    </lineage>
</organism>